<sequence length="391" mass="42353">MAETKVEGSDKSRDTAEPASQQITGMSEGRPSAVYVETDDLYSSQDGGGKTLCSDSTQYTLPSFLPVHHRRLSYNTESSSTLEKLATDAFGPMCRGNYQGTGNITKFSTYLRVIVYGSGLLRSIPRYDSGAWRCARPGDCIVNRVMERGHTSCDCDLRDEAASRIDGGRGTGRTGRVGSGQVRAPIRISPILRDLHVLSDTALITHGSWKWLEGLEVPLHFRHMGSLNARTATVLSVEAHVSVRLEKKGNLNSNCVCGIIFYVHIHPESYEDGETELRSARSAGNHEGDGRSASMWLVGLILLKIGTHIHVPGEAFHTCSVTSPVSRSIIARDARGDVCPEGWLAGWAANWPMVVDSHAGAALVMAGPARDKAGNRFPARCYCVAMLFGGD</sequence>
<proteinExistence type="predicted"/>
<keyword evidence="3" id="KW-1185">Reference proteome</keyword>
<protein>
    <submittedName>
        <fullName evidence="2">Uncharacterized protein</fullName>
    </submittedName>
</protein>
<feature type="region of interest" description="Disordered" evidence="1">
    <location>
        <begin position="1"/>
        <end position="30"/>
    </location>
</feature>
<evidence type="ECO:0000256" key="1">
    <source>
        <dbReference type="SAM" id="MobiDB-lite"/>
    </source>
</evidence>
<comment type="caution">
    <text evidence="2">The sequence shown here is derived from an EMBL/GenBank/DDBJ whole genome shotgun (WGS) entry which is preliminary data.</text>
</comment>
<evidence type="ECO:0000313" key="3">
    <source>
        <dbReference type="Proteomes" id="UP000077202"/>
    </source>
</evidence>
<accession>A0A176VFK3</accession>
<dbReference type="Proteomes" id="UP000077202">
    <property type="component" value="Unassembled WGS sequence"/>
</dbReference>
<dbReference type="EMBL" id="LVLJ01004024">
    <property type="protein sequence ID" value="OAE18705.1"/>
    <property type="molecule type" value="Genomic_DNA"/>
</dbReference>
<evidence type="ECO:0000313" key="2">
    <source>
        <dbReference type="EMBL" id="OAE18705.1"/>
    </source>
</evidence>
<name>A0A176VFK3_MARPO</name>
<feature type="compositionally biased region" description="Basic and acidic residues" evidence="1">
    <location>
        <begin position="1"/>
        <end position="16"/>
    </location>
</feature>
<organism evidence="2 3">
    <name type="scientific">Marchantia polymorpha subsp. ruderalis</name>
    <dbReference type="NCBI Taxonomy" id="1480154"/>
    <lineage>
        <taxon>Eukaryota</taxon>
        <taxon>Viridiplantae</taxon>
        <taxon>Streptophyta</taxon>
        <taxon>Embryophyta</taxon>
        <taxon>Marchantiophyta</taxon>
        <taxon>Marchantiopsida</taxon>
        <taxon>Marchantiidae</taxon>
        <taxon>Marchantiales</taxon>
        <taxon>Marchantiaceae</taxon>
        <taxon>Marchantia</taxon>
    </lineage>
</organism>
<dbReference type="AlphaFoldDB" id="A0A176VFK3"/>
<gene>
    <name evidence="2" type="ORF">AXG93_4448s1410</name>
</gene>
<reference evidence="2" key="1">
    <citation type="submission" date="2016-03" db="EMBL/GenBank/DDBJ databases">
        <title>Mechanisms controlling the formation of the plant cell surface in tip-growing cells are functionally conserved among land plants.</title>
        <authorList>
            <person name="Honkanen S."/>
            <person name="Jones V.A."/>
            <person name="Morieri G."/>
            <person name="Champion C."/>
            <person name="Hetherington A.J."/>
            <person name="Kelly S."/>
            <person name="Saint-Marcoux D."/>
            <person name="Proust H."/>
            <person name="Prescott H."/>
            <person name="Dolan L."/>
        </authorList>
    </citation>
    <scope>NUCLEOTIDE SEQUENCE [LARGE SCALE GENOMIC DNA]</scope>
    <source>
        <tissue evidence="2">Whole gametophyte</tissue>
    </source>
</reference>